<evidence type="ECO:0000313" key="8">
    <source>
        <dbReference type="EMBL" id="PFX21742.1"/>
    </source>
</evidence>
<dbReference type="OrthoDB" id="6133115at2759"/>
<dbReference type="GO" id="GO:0005737">
    <property type="term" value="C:cytoplasm"/>
    <property type="evidence" value="ECO:0007669"/>
    <property type="project" value="TreeGrafter"/>
</dbReference>
<keyword evidence="4" id="KW-0520">NAD</keyword>
<dbReference type="InterPro" id="IPR043472">
    <property type="entry name" value="Macro_dom-like"/>
</dbReference>
<gene>
    <name evidence="8" type="primary">PARP14</name>
    <name evidence="8" type="ORF">AWC38_SpisGene13740</name>
</gene>
<dbReference type="AlphaFoldDB" id="A0A2B4RZS5"/>
<keyword evidence="5" id="KW-0539">Nucleus</keyword>
<dbReference type="GO" id="GO:0003950">
    <property type="term" value="F:NAD+ poly-ADP-ribosyltransferase activity"/>
    <property type="evidence" value="ECO:0007669"/>
    <property type="project" value="TreeGrafter"/>
</dbReference>
<feature type="domain" description="Macro" evidence="7">
    <location>
        <begin position="53"/>
        <end position="219"/>
    </location>
</feature>
<organism evidence="8 9">
    <name type="scientific">Stylophora pistillata</name>
    <name type="common">Smooth cauliflower coral</name>
    <dbReference type="NCBI Taxonomy" id="50429"/>
    <lineage>
        <taxon>Eukaryota</taxon>
        <taxon>Metazoa</taxon>
        <taxon>Cnidaria</taxon>
        <taxon>Anthozoa</taxon>
        <taxon>Hexacorallia</taxon>
        <taxon>Scleractinia</taxon>
        <taxon>Astrocoeniina</taxon>
        <taxon>Pocilloporidae</taxon>
        <taxon>Stylophora</taxon>
    </lineage>
</organism>
<evidence type="ECO:0000256" key="2">
    <source>
        <dbReference type="ARBA" id="ARBA00022676"/>
    </source>
</evidence>
<comment type="caution">
    <text evidence="8">The sequence shown here is derived from an EMBL/GenBank/DDBJ whole genome shotgun (WGS) entry which is preliminary data.</text>
</comment>
<sequence length="555" mass="61385">MTRKFPLEMSESAFVANTKYEDEEDSCNGAEDEEGDDFNGDDENEGEVRTSVANDSPLQTKHGHKISWKIGNIEAEKADLLVSSQGACARAIIKAGGPKVASPKIGDVTVSGGFASVSHVIHIQCCAWNGSRGEKTLQGLVRKCLEKSEELGATSIAFPVIGTGKLNFPSNVASRLMLEEAITFCEAHPTSSTQDIRFVVYQQDQALTAAFKQEMDKLRVHQNVHKALKKTPVLIEVVHGDLCQEKTDAIVNIVRRDLNMDKAGMVSKTIKVLGGQQIQDELNKFQQQPCGLAVMTTGGKLPSNHIIHLISDSANKDHLQQCLERCLQLAETHGLGSVSIPAVGTGGFQMSAVDSANVIYQALNNCCKSFKSVHTALTTEKVESDVVSQLSLRKIETLRKKADARDLKFKVEDIANRILVQGESTEVIKMVVEIMKEFDKIKKKKQDHLLSKSVEWGYERKGIKMVFNQWENAIIEMAHNEGKSKTRVILAGEQFLIDLTKNIGRGQQSGDQITLTRKIKGFPLPRHWKPMPRPDMTVHTVVLLPDSSDYKDVER</sequence>
<dbReference type="SUPFAM" id="SSF52949">
    <property type="entry name" value="Macro domain-like"/>
    <property type="match status" value="2"/>
</dbReference>
<evidence type="ECO:0000256" key="3">
    <source>
        <dbReference type="ARBA" id="ARBA00022679"/>
    </source>
</evidence>
<feature type="domain" description="Macro" evidence="7">
    <location>
        <begin position="222"/>
        <end position="378"/>
    </location>
</feature>
<dbReference type="PANTHER" id="PTHR14453">
    <property type="entry name" value="PARP/ZINC FINGER CCCH TYPE DOMAIN CONTAINING PROTEIN"/>
    <property type="match status" value="1"/>
</dbReference>
<dbReference type="GO" id="GO:0010629">
    <property type="term" value="P:negative regulation of gene expression"/>
    <property type="evidence" value="ECO:0007669"/>
    <property type="project" value="TreeGrafter"/>
</dbReference>
<keyword evidence="3" id="KW-0808">Transferase</keyword>
<dbReference type="GO" id="GO:1990404">
    <property type="term" value="F:NAD+-protein mono-ADP-ribosyltransferase activity"/>
    <property type="evidence" value="ECO:0007669"/>
    <property type="project" value="TreeGrafter"/>
</dbReference>
<evidence type="ECO:0000313" key="9">
    <source>
        <dbReference type="Proteomes" id="UP000225706"/>
    </source>
</evidence>
<dbReference type="EMBL" id="LSMT01000264">
    <property type="protein sequence ID" value="PFX21742.1"/>
    <property type="molecule type" value="Genomic_DNA"/>
</dbReference>
<accession>A0A2B4RZS5</accession>
<keyword evidence="2" id="KW-0328">Glycosyltransferase</keyword>
<dbReference type="SMART" id="SM00506">
    <property type="entry name" value="A1pp"/>
    <property type="match status" value="2"/>
</dbReference>
<feature type="compositionally biased region" description="Acidic residues" evidence="6">
    <location>
        <begin position="21"/>
        <end position="45"/>
    </location>
</feature>
<reference evidence="9" key="1">
    <citation type="journal article" date="2017" name="bioRxiv">
        <title>Comparative analysis of the genomes of Stylophora pistillata and Acropora digitifera provides evidence for extensive differences between species of corals.</title>
        <authorList>
            <person name="Voolstra C.R."/>
            <person name="Li Y."/>
            <person name="Liew Y.J."/>
            <person name="Baumgarten S."/>
            <person name="Zoccola D."/>
            <person name="Flot J.-F."/>
            <person name="Tambutte S."/>
            <person name="Allemand D."/>
            <person name="Aranda M."/>
        </authorList>
    </citation>
    <scope>NUCLEOTIDE SEQUENCE [LARGE SCALE GENOMIC DNA]</scope>
</reference>
<evidence type="ECO:0000256" key="1">
    <source>
        <dbReference type="ARBA" id="ARBA00004123"/>
    </source>
</evidence>
<dbReference type="GO" id="GO:0005634">
    <property type="term" value="C:nucleus"/>
    <property type="evidence" value="ECO:0007669"/>
    <property type="project" value="UniProtKB-SubCell"/>
</dbReference>
<name>A0A2B4RZS5_STYPI</name>
<proteinExistence type="predicted"/>
<evidence type="ECO:0000259" key="7">
    <source>
        <dbReference type="PROSITE" id="PS51154"/>
    </source>
</evidence>
<dbReference type="Gene3D" id="3.30.720.50">
    <property type="match status" value="1"/>
</dbReference>
<dbReference type="InterPro" id="IPR037197">
    <property type="entry name" value="WWE_dom_sf"/>
</dbReference>
<dbReference type="Proteomes" id="UP000225706">
    <property type="component" value="Unassembled WGS sequence"/>
</dbReference>
<comment type="subcellular location">
    <subcellularLocation>
        <location evidence="1">Nucleus</location>
    </subcellularLocation>
</comment>
<dbReference type="Pfam" id="PF01661">
    <property type="entry name" value="Macro"/>
    <property type="match status" value="2"/>
</dbReference>
<dbReference type="SUPFAM" id="SSF117839">
    <property type="entry name" value="WWE domain"/>
    <property type="match status" value="1"/>
</dbReference>
<evidence type="ECO:0000256" key="5">
    <source>
        <dbReference type="ARBA" id="ARBA00023242"/>
    </source>
</evidence>
<dbReference type="InterPro" id="IPR052056">
    <property type="entry name" value="Mono-ARTD/PARP"/>
</dbReference>
<dbReference type="InterPro" id="IPR002589">
    <property type="entry name" value="Macro_dom"/>
</dbReference>
<dbReference type="Gene3D" id="3.40.220.10">
    <property type="entry name" value="Leucine Aminopeptidase, subunit E, domain 1"/>
    <property type="match status" value="2"/>
</dbReference>
<dbReference type="STRING" id="50429.A0A2B4RZS5"/>
<keyword evidence="9" id="KW-1185">Reference proteome</keyword>
<evidence type="ECO:0000256" key="6">
    <source>
        <dbReference type="SAM" id="MobiDB-lite"/>
    </source>
</evidence>
<protein>
    <submittedName>
        <fullName evidence="8">Poly [ADP-ribose] polymerase 14</fullName>
    </submittedName>
</protein>
<dbReference type="GO" id="GO:0070212">
    <property type="term" value="P:protein poly-ADP-ribosylation"/>
    <property type="evidence" value="ECO:0007669"/>
    <property type="project" value="TreeGrafter"/>
</dbReference>
<dbReference type="PROSITE" id="PS51154">
    <property type="entry name" value="MACRO"/>
    <property type="match status" value="2"/>
</dbReference>
<evidence type="ECO:0000256" key="4">
    <source>
        <dbReference type="ARBA" id="ARBA00023027"/>
    </source>
</evidence>
<dbReference type="GO" id="GO:0003714">
    <property type="term" value="F:transcription corepressor activity"/>
    <property type="evidence" value="ECO:0007669"/>
    <property type="project" value="TreeGrafter"/>
</dbReference>
<feature type="region of interest" description="Disordered" evidence="6">
    <location>
        <begin position="1"/>
        <end position="60"/>
    </location>
</feature>
<dbReference type="PANTHER" id="PTHR14453:SF102">
    <property type="entry name" value="PROTEIN MONO-ADP-RIBOSYLTRANSFERASE PARP14-LIKE"/>
    <property type="match status" value="1"/>
</dbReference>